<evidence type="ECO:0000256" key="4">
    <source>
        <dbReference type="ARBA" id="ARBA00022801"/>
    </source>
</evidence>
<evidence type="ECO:0000313" key="9">
    <source>
        <dbReference type="EnsemblMetazoa" id="XP_050519549.1"/>
    </source>
</evidence>
<dbReference type="Gene3D" id="3.10.170.20">
    <property type="match status" value="1"/>
</dbReference>
<evidence type="ECO:0000256" key="2">
    <source>
        <dbReference type="ARBA" id="ARBA00022670"/>
    </source>
</evidence>
<accession>A0ABM5LAT8</accession>
<evidence type="ECO:0000256" key="1">
    <source>
        <dbReference type="ARBA" id="ARBA00005860"/>
    </source>
</evidence>
<name>A0ABM5LAT8_DIAVI</name>
<dbReference type="SUPFAM" id="SSF55486">
    <property type="entry name" value="Metalloproteases ('zincins'), catalytic domain"/>
    <property type="match status" value="1"/>
</dbReference>
<dbReference type="Proteomes" id="UP001652700">
    <property type="component" value="Unplaced"/>
</dbReference>
<keyword evidence="10" id="KW-1185">Reference proteome</keyword>
<dbReference type="Gene3D" id="2.10.55.10">
    <property type="entry name" value="Leishmanolysin domain 3"/>
    <property type="match status" value="1"/>
</dbReference>
<dbReference type="InterPro" id="IPR001577">
    <property type="entry name" value="Peptidase_M8"/>
</dbReference>
<sequence>MKNLRWRLHSFVIFLYIYSAFSLPYRICRHQHPRKHEVLHAKGHDEHLIKKRSTERPIRILLYYDQSVYRLDPKKFKLINDTILPQAVSFWEKALSVRRGESVIRLTRKCNDSQVFVNNGWTHCINTCKEKTECGQVEVPEGHLDACRVCNSTGQNCGIAKGSHAGKGIVDSDFVLYVSAMESERCNKSLTVAYAAYCQQENTLDRPIAGHANLCPNSISTRRQDIEILLATVKHEILHALGFSISLYAFYRDADGNPLTPRSNETGKPPLNEKLEIYQWSDRVIKTFVRNNWMVRSGYVKREVQMIVTPNVVREVRKFFNCSELEGAELEDQGEDGTALTHWEKRVFENEAMTGIHTQNPIISRITLALMEDTGWYKANYSMADTMSWGRNLGCDFVMRSCKDWITTKSARGFSIHPFCNKVKRDPLQTECTDDRTSVALCNLVEHKEPLPVIYQNFDSLQHVDSGREGFYGGSVSLADYCPYIQEFTWRSKNVVVRGSHCQYTENNPTPDMNFALEKYGEKSRCFEHTNQLWDERSCKQVRQWVHWGSGCYSYRCENGRLHILQATKAARISGFLRDIVWRNKFLSTESKVRIYKTCVRPVLTYAAETRAETTKTKQIMRTTEMKTLRSIRGITLRGRIRNEDKLRELGVQHVVRWTRSRRRMWRDHVDRMDPEHMANLAKTQKFHTKRPIGRPKKRWYESWGSGSQQRL</sequence>
<keyword evidence="2 8" id="KW-0645">Protease</keyword>
<dbReference type="PANTHER" id="PTHR10942:SF0">
    <property type="entry name" value="LEISHMANOLYSIN-LIKE PEPTIDASE"/>
    <property type="match status" value="1"/>
</dbReference>
<evidence type="ECO:0000256" key="3">
    <source>
        <dbReference type="ARBA" id="ARBA00022723"/>
    </source>
</evidence>
<dbReference type="PANTHER" id="PTHR10942">
    <property type="entry name" value="LEISHMANOLYSIN-LIKE PEPTIDASE"/>
    <property type="match status" value="1"/>
</dbReference>
<evidence type="ECO:0000313" key="10">
    <source>
        <dbReference type="Proteomes" id="UP001652700"/>
    </source>
</evidence>
<dbReference type="Gene3D" id="3.90.132.10">
    <property type="entry name" value="Leishmanolysin , domain 2"/>
    <property type="match status" value="1"/>
</dbReference>
<evidence type="ECO:0000256" key="5">
    <source>
        <dbReference type="ARBA" id="ARBA00022833"/>
    </source>
</evidence>
<dbReference type="EnsemblMetazoa" id="XM_050663592.1">
    <property type="protein sequence ID" value="XP_050519549.1"/>
    <property type="gene ID" value="LOC126893425"/>
</dbReference>
<keyword evidence="4 8" id="KW-0378">Hydrolase</keyword>
<organism evidence="9 10">
    <name type="scientific">Diabrotica virgifera virgifera</name>
    <name type="common">western corn rootworm</name>
    <dbReference type="NCBI Taxonomy" id="50390"/>
    <lineage>
        <taxon>Eukaryota</taxon>
        <taxon>Metazoa</taxon>
        <taxon>Ecdysozoa</taxon>
        <taxon>Arthropoda</taxon>
        <taxon>Hexapoda</taxon>
        <taxon>Insecta</taxon>
        <taxon>Pterygota</taxon>
        <taxon>Neoptera</taxon>
        <taxon>Endopterygota</taxon>
        <taxon>Coleoptera</taxon>
        <taxon>Polyphaga</taxon>
        <taxon>Cucujiformia</taxon>
        <taxon>Chrysomeloidea</taxon>
        <taxon>Chrysomelidae</taxon>
        <taxon>Galerucinae</taxon>
        <taxon>Diabroticina</taxon>
        <taxon>Diabroticites</taxon>
        <taxon>Diabrotica</taxon>
    </lineage>
</organism>
<keyword evidence="5 8" id="KW-0862">Zinc</keyword>
<comment type="similarity">
    <text evidence="1 8">Belongs to the peptidase M8 family.</text>
</comment>
<keyword evidence="3 8" id="KW-0479">Metal-binding</keyword>
<protein>
    <recommendedName>
        <fullName evidence="7 8">Leishmanolysin-like peptidase</fullName>
        <ecNumber evidence="8">3.4.24.-</ecNumber>
    </recommendedName>
</protein>
<dbReference type="EC" id="3.4.24.-" evidence="8"/>
<reference evidence="9" key="1">
    <citation type="submission" date="2025-05" db="UniProtKB">
        <authorList>
            <consortium name="EnsemblMetazoa"/>
        </authorList>
    </citation>
    <scope>IDENTIFICATION</scope>
</reference>
<dbReference type="RefSeq" id="XP_050519549.1">
    <property type="nucleotide sequence ID" value="XM_050663592.1"/>
</dbReference>
<proteinExistence type="inferred from homology"/>
<evidence type="ECO:0000256" key="8">
    <source>
        <dbReference type="RuleBase" id="RU366077"/>
    </source>
</evidence>
<evidence type="ECO:0000256" key="7">
    <source>
        <dbReference type="ARBA" id="ARBA00039717"/>
    </source>
</evidence>
<evidence type="ECO:0000256" key="6">
    <source>
        <dbReference type="ARBA" id="ARBA00023049"/>
    </source>
</evidence>
<keyword evidence="6 8" id="KW-0482">Metalloprotease</keyword>
<dbReference type="Pfam" id="PF01457">
    <property type="entry name" value="Peptidase_M8"/>
    <property type="match status" value="1"/>
</dbReference>
<dbReference type="GeneID" id="126893425"/>
<comment type="cofactor">
    <cofactor evidence="8">
        <name>Zn(2+)</name>
        <dbReference type="ChEBI" id="CHEBI:29105"/>
    </cofactor>
    <text evidence="8">Binds 1 zinc ion per subunit.</text>
</comment>